<organism evidence="1 2">
    <name type="scientific">Paenibacillus hexagrammi</name>
    <dbReference type="NCBI Taxonomy" id="2908839"/>
    <lineage>
        <taxon>Bacteria</taxon>
        <taxon>Bacillati</taxon>
        <taxon>Bacillota</taxon>
        <taxon>Bacilli</taxon>
        <taxon>Bacillales</taxon>
        <taxon>Paenibacillaceae</taxon>
        <taxon>Paenibacillus</taxon>
    </lineage>
</organism>
<sequence>MISRLEAEQTDLHLRHDHFKRVGLSNLIYRLRMFYYSEAKINFYNSPSDGGAVVEIELPLVDKLKGESE</sequence>
<dbReference type="RefSeq" id="WP_235118858.1">
    <property type="nucleotide sequence ID" value="NZ_CP090978.1"/>
</dbReference>
<name>A0ABY3SET9_9BACL</name>
<keyword evidence="2" id="KW-1185">Reference proteome</keyword>
<protein>
    <recommendedName>
        <fullName evidence="3">Histidine kinase</fullName>
    </recommendedName>
</protein>
<reference evidence="1 2" key="1">
    <citation type="journal article" date="2024" name="Int. J. Syst. Evol. Microbiol.">
        <title>Paenibacillus hexagrammi sp. nov., a novel bacterium isolated from the gut content of Hexagrammos agrammus.</title>
        <authorList>
            <person name="Jung H.K."/>
            <person name="Kim D.G."/>
            <person name="Zin H."/>
            <person name="Park J."/>
            <person name="Jung H."/>
            <person name="Kim Y.O."/>
            <person name="Kong H.J."/>
            <person name="Kim J.W."/>
            <person name="Kim Y.S."/>
        </authorList>
    </citation>
    <scope>NUCLEOTIDE SEQUENCE [LARGE SCALE GENOMIC DNA]</scope>
    <source>
        <strain evidence="1 2">YPD9-1</strain>
    </source>
</reference>
<accession>A0ABY3SET9</accession>
<gene>
    <name evidence="1" type="ORF">L0M14_22965</name>
</gene>
<dbReference type="EMBL" id="CP090978">
    <property type="protein sequence ID" value="UJF32508.1"/>
    <property type="molecule type" value="Genomic_DNA"/>
</dbReference>
<evidence type="ECO:0000313" key="1">
    <source>
        <dbReference type="EMBL" id="UJF32508.1"/>
    </source>
</evidence>
<evidence type="ECO:0000313" key="2">
    <source>
        <dbReference type="Proteomes" id="UP001649230"/>
    </source>
</evidence>
<dbReference type="Proteomes" id="UP001649230">
    <property type="component" value="Chromosome"/>
</dbReference>
<proteinExistence type="predicted"/>
<evidence type="ECO:0008006" key="3">
    <source>
        <dbReference type="Google" id="ProtNLM"/>
    </source>
</evidence>